<protein>
    <submittedName>
        <fullName evidence="2">Uncharacterized protein</fullName>
    </submittedName>
</protein>
<keyword evidence="3" id="KW-1185">Reference proteome</keyword>
<dbReference type="AlphaFoldDB" id="A0A0G3GP71"/>
<sequence length="69" mass="7392">MEDTCHDAYLKKKLGATLTVAATCLFLPVTAHAQTAPAQARAQATAVTGDASFIPPYEPDHYRQVDTSD</sequence>
<dbReference type="Proteomes" id="UP000035368">
    <property type="component" value="Chromosome"/>
</dbReference>
<proteinExistence type="predicted"/>
<evidence type="ECO:0000313" key="3">
    <source>
        <dbReference type="Proteomes" id="UP000035368"/>
    </source>
</evidence>
<feature type="signal peptide" evidence="1">
    <location>
        <begin position="1"/>
        <end position="33"/>
    </location>
</feature>
<dbReference type="EMBL" id="CP011541">
    <property type="protein sequence ID" value="AKK02360.1"/>
    <property type="molecule type" value="Genomic_DNA"/>
</dbReference>
<feature type="chain" id="PRO_5005184312" evidence="1">
    <location>
        <begin position="34"/>
        <end position="69"/>
    </location>
</feature>
<dbReference type="KEGG" id="cei:CEPID_02395"/>
<evidence type="ECO:0000256" key="1">
    <source>
        <dbReference type="SAM" id="SignalP"/>
    </source>
</evidence>
<accession>A0A0G3GP71</accession>
<dbReference type="STRING" id="1050174.CEPID_02395"/>
<reference evidence="2 3" key="1">
    <citation type="submission" date="2015-05" db="EMBL/GenBank/DDBJ databases">
        <title>Complete genome sequence of Corynebacterium epidermidicanis DSM 45586, isolated from the skin of a dog suffering from pruritus.</title>
        <authorList>
            <person name="Ruckert C."/>
            <person name="Albersmeier A."/>
            <person name="Winkler A."/>
            <person name="Tauch A."/>
        </authorList>
    </citation>
    <scope>NUCLEOTIDE SEQUENCE [LARGE SCALE GENOMIC DNA]</scope>
    <source>
        <strain evidence="2 3">DSM 45586</strain>
    </source>
</reference>
<evidence type="ECO:0000313" key="2">
    <source>
        <dbReference type="EMBL" id="AKK02360.1"/>
    </source>
</evidence>
<keyword evidence="1" id="KW-0732">Signal</keyword>
<organism evidence="2 3">
    <name type="scientific">Corynebacterium epidermidicanis</name>
    <dbReference type="NCBI Taxonomy" id="1050174"/>
    <lineage>
        <taxon>Bacteria</taxon>
        <taxon>Bacillati</taxon>
        <taxon>Actinomycetota</taxon>
        <taxon>Actinomycetes</taxon>
        <taxon>Mycobacteriales</taxon>
        <taxon>Corynebacteriaceae</taxon>
        <taxon>Corynebacterium</taxon>
    </lineage>
</organism>
<name>A0A0G3GP71_9CORY</name>
<dbReference type="PATRIC" id="fig|1050174.4.peg.488"/>
<gene>
    <name evidence="2" type="ORF">CEPID_02395</name>
</gene>